<accession>A0ABQ8SD52</accession>
<name>A0ABQ8SD52_PERAM</name>
<proteinExistence type="predicted"/>
<evidence type="ECO:0000313" key="1">
    <source>
        <dbReference type="EMBL" id="KAJ4431950.1"/>
    </source>
</evidence>
<dbReference type="Proteomes" id="UP001148838">
    <property type="component" value="Unassembled WGS sequence"/>
</dbReference>
<dbReference type="EMBL" id="JAJSOF020000029">
    <property type="protein sequence ID" value="KAJ4431950.1"/>
    <property type="molecule type" value="Genomic_DNA"/>
</dbReference>
<gene>
    <name evidence="1" type="ORF">ANN_20559</name>
</gene>
<comment type="caution">
    <text evidence="1">The sequence shown here is derived from an EMBL/GenBank/DDBJ whole genome shotgun (WGS) entry which is preliminary data.</text>
</comment>
<organism evidence="1 2">
    <name type="scientific">Periplaneta americana</name>
    <name type="common">American cockroach</name>
    <name type="synonym">Blatta americana</name>
    <dbReference type="NCBI Taxonomy" id="6978"/>
    <lineage>
        <taxon>Eukaryota</taxon>
        <taxon>Metazoa</taxon>
        <taxon>Ecdysozoa</taxon>
        <taxon>Arthropoda</taxon>
        <taxon>Hexapoda</taxon>
        <taxon>Insecta</taxon>
        <taxon>Pterygota</taxon>
        <taxon>Neoptera</taxon>
        <taxon>Polyneoptera</taxon>
        <taxon>Dictyoptera</taxon>
        <taxon>Blattodea</taxon>
        <taxon>Blattoidea</taxon>
        <taxon>Blattidae</taxon>
        <taxon>Blattinae</taxon>
        <taxon>Periplaneta</taxon>
    </lineage>
</organism>
<sequence>MRLKMEFNRKELMLHSHLLITKIKPYFYRVSKTYVYLICRLPYKIRHVGDMTLYYASIYYERITTDRISFEGATLDRVQASDLTPMQYSANGAMALKWLEISLQYVLCREDLRTTVVGIATTRLKLLHTSWDPVRTAKLSICLYWVEGKPRKKPQPGTCSDRESNPGHLVSRPDALTVTPQFQHHSFFTHSFRHSFISYSVHFTRSILLHIHIASIRSLHFVISSLTPKEIRSINVVVFPNPGAPFTGGTNEQNNDIIS</sequence>
<reference evidence="1 2" key="1">
    <citation type="journal article" date="2022" name="Allergy">
        <title>Genome assembly and annotation of Periplaneta americana reveal a comprehensive cockroach allergen profile.</title>
        <authorList>
            <person name="Wang L."/>
            <person name="Xiong Q."/>
            <person name="Saelim N."/>
            <person name="Wang L."/>
            <person name="Nong W."/>
            <person name="Wan A.T."/>
            <person name="Shi M."/>
            <person name="Liu X."/>
            <person name="Cao Q."/>
            <person name="Hui J.H.L."/>
            <person name="Sookrung N."/>
            <person name="Leung T.F."/>
            <person name="Tungtrongchitr A."/>
            <person name="Tsui S.K.W."/>
        </authorList>
    </citation>
    <scope>NUCLEOTIDE SEQUENCE [LARGE SCALE GENOMIC DNA]</scope>
    <source>
        <strain evidence="1">PWHHKU_190912</strain>
    </source>
</reference>
<evidence type="ECO:0000313" key="2">
    <source>
        <dbReference type="Proteomes" id="UP001148838"/>
    </source>
</evidence>
<protein>
    <submittedName>
        <fullName evidence="1">Uncharacterized protein</fullName>
    </submittedName>
</protein>
<keyword evidence="2" id="KW-1185">Reference proteome</keyword>